<gene>
    <name evidence="2" type="ORF">CAMRE0001_0322</name>
</gene>
<dbReference type="Proteomes" id="UP000003082">
    <property type="component" value="Unassembled WGS sequence"/>
</dbReference>
<organism evidence="2 3">
    <name type="scientific">Campylobacter rectus RM3267</name>
    <dbReference type="NCBI Taxonomy" id="553218"/>
    <lineage>
        <taxon>Bacteria</taxon>
        <taxon>Pseudomonadati</taxon>
        <taxon>Campylobacterota</taxon>
        <taxon>Epsilonproteobacteria</taxon>
        <taxon>Campylobacterales</taxon>
        <taxon>Campylobacteraceae</taxon>
        <taxon>Campylobacter</taxon>
    </lineage>
</organism>
<evidence type="ECO:0000313" key="2">
    <source>
        <dbReference type="EMBL" id="EEF15382.1"/>
    </source>
</evidence>
<feature type="transmembrane region" description="Helical" evidence="1">
    <location>
        <begin position="80"/>
        <end position="97"/>
    </location>
</feature>
<evidence type="ECO:0000256" key="1">
    <source>
        <dbReference type="SAM" id="Phobius"/>
    </source>
</evidence>
<dbReference type="STRING" id="553218.CAMRE0001_0322"/>
<proteinExistence type="predicted"/>
<name>B9CYB2_CAMRE</name>
<sequence>MAAALMRIFTRILGSHDFSALIHVQSGEREGIKSSGVMPCRAQSSGGTHAKNIALRSLDYGRHSLRVFKISAREGLSFKFYKGILLAASVFLIKISMRSSAVPIIDTQGSLAAFSYLKFALNFTLAFAFLKR</sequence>
<keyword evidence="3" id="KW-1185">Reference proteome</keyword>
<keyword evidence="1" id="KW-0472">Membrane</keyword>
<protein>
    <submittedName>
        <fullName evidence="2">Uncharacterized protein</fullName>
    </submittedName>
</protein>
<dbReference type="EMBL" id="ACFU01000001">
    <property type="protein sequence ID" value="EEF15382.1"/>
    <property type="molecule type" value="Genomic_DNA"/>
</dbReference>
<keyword evidence="1" id="KW-1133">Transmembrane helix</keyword>
<comment type="caution">
    <text evidence="2">The sequence shown here is derived from an EMBL/GenBank/DDBJ whole genome shotgun (WGS) entry which is preliminary data.</text>
</comment>
<keyword evidence="1" id="KW-0812">Transmembrane</keyword>
<dbReference type="AlphaFoldDB" id="B9CYB2"/>
<reference evidence="2 3" key="1">
    <citation type="submission" date="2008-08" db="EMBL/GenBank/DDBJ databases">
        <authorList>
            <person name="Madupu R."/>
            <person name="Durkin A.S."/>
            <person name="Torralba M."/>
            <person name="Methe B."/>
            <person name="Sutton G.G."/>
            <person name="Strausberg R.L."/>
            <person name="Nelson K.E."/>
        </authorList>
    </citation>
    <scope>NUCLEOTIDE SEQUENCE [LARGE SCALE GENOMIC DNA]</scope>
    <source>
        <strain evidence="2 3">RM3267</strain>
    </source>
</reference>
<feature type="transmembrane region" description="Helical" evidence="1">
    <location>
        <begin position="109"/>
        <end position="130"/>
    </location>
</feature>
<evidence type="ECO:0000313" key="3">
    <source>
        <dbReference type="Proteomes" id="UP000003082"/>
    </source>
</evidence>
<accession>B9CYB2</accession>